<evidence type="ECO:0000313" key="2">
    <source>
        <dbReference type="EMBL" id="KZT26327.1"/>
    </source>
</evidence>
<dbReference type="Proteomes" id="UP000076761">
    <property type="component" value="Unassembled WGS sequence"/>
</dbReference>
<name>A0A165T953_9AGAM</name>
<evidence type="ECO:0000313" key="3">
    <source>
        <dbReference type="Proteomes" id="UP000076761"/>
    </source>
</evidence>
<feature type="compositionally biased region" description="Low complexity" evidence="1">
    <location>
        <begin position="37"/>
        <end position="47"/>
    </location>
</feature>
<accession>A0A165T953</accession>
<feature type="compositionally biased region" description="Low complexity" evidence="1">
    <location>
        <begin position="88"/>
        <end position="102"/>
    </location>
</feature>
<feature type="region of interest" description="Disordered" evidence="1">
    <location>
        <begin position="86"/>
        <end position="108"/>
    </location>
</feature>
<dbReference type="EMBL" id="KV425567">
    <property type="protein sequence ID" value="KZT26327.1"/>
    <property type="molecule type" value="Genomic_DNA"/>
</dbReference>
<protein>
    <submittedName>
        <fullName evidence="2">Uncharacterized protein</fullName>
    </submittedName>
</protein>
<evidence type="ECO:0000256" key="1">
    <source>
        <dbReference type="SAM" id="MobiDB-lite"/>
    </source>
</evidence>
<dbReference type="InParanoid" id="A0A165T953"/>
<reference evidence="2 3" key="1">
    <citation type="journal article" date="2016" name="Mol. Biol. Evol.">
        <title>Comparative Genomics of Early-Diverging Mushroom-Forming Fungi Provides Insights into the Origins of Lignocellulose Decay Capabilities.</title>
        <authorList>
            <person name="Nagy L.G."/>
            <person name="Riley R."/>
            <person name="Tritt A."/>
            <person name="Adam C."/>
            <person name="Daum C."/>
            <person name="Floudas D."/>
            <person name="Sun H."/>
            <person name="Yadav J.S."/>
            <person name="Pangilinan J."/>
            <person name="Larsson K.H."/>
            <person name="Matsuura K."/>
            <person name="Barry K."/>
            <person name="Labutti K."/>
            <person name="Kuo R."/>
            <person name="Ohm R.A."/>
            <person name="Bhattacharya S.S."/>
            <person name="Shirouzu T."/>
            <person name="Yoshinaga Y."/>
            <person name="Martin F.M."/>
            <person name="Grigoriev I.V."/>
            <person name="Hibbett D.S."/>
        </authorList>
    </citation>
    <scope>NUCLEOTIDE SEQUENCE [LARGE SCALE GENOMIC DNA]</scope>
    <source>
        <strain evidence="2 3">HHB14362 ss-1</strain>
    </source>
</reference>
<dbReference type="OrthoDB" id="3165590at2759"/>
<keyword evidence="3" id="KW-1185">Reference proteome</keyword>
<gene>
    <name evidence="2" type="ORF">NEOLEDRAFT_249765</name>
</gene>
<proteinExistence type="predicted"/>
<sequence length="145" mass="15205">MPRRPPPTALRLVPGPTPPRGVPKHTLPSMPQPTFQPPTIIRGPTPRTRADVGAPPAAQKSLQAGLLHDGQMSLPALFLLSTMGMEVSPTPRSSSPTSNSSNKTFVPGPWDHSRSIAVSVDVDALLAAPKPAAVSPVTGLGWMMI</sequence>
<feature type="region of interest" description="Disordered" evidence="1">
    <location>
        <begin position="1"/>
        <end position="60"/>
    </location>
</feature>
<dbReference type="AlphaFoldDB" id="A0A165T953"/>
<organism evidence="2 3">
    <name type="scientific">Neolentinus lepideus HHB14362 ss-1</name>
    <dbReference type="NCBI Taxonomy" id="1314782"/>
    <lineage>
        <taxon>Eukaryota</taxon>
        <taxon>Fungi</taxon>
        <taxon>Dikarya</taxon>
        <taxon>Basidiomycota</taxon>
        <taxon>Agaricomycotina</taxon>
        <taxon>Agaricomycetes</taxon>
        <taxon>Gloeophyllales</taxon>
        <taxon>Gloeophyllaceae</taxon>
        <taxon>Neolentinus</taxon>
    </lineage>
</organism>